<feature type="compositionally biased region" description="Low complexity" evidence="1">
    <location>
        <begin position="43"/>
        <end position="59"/>
    </location>
</feature>
<dbReference type="EMBL" id="JAAKZV010000020">
    <property type="protein sequence ID" value="NGN63745.1"/>
    <property type="molecule type" value="Genomic_DNA"/>
</dbReference>
<evidence type="ECO:0000313" key="3">
    <source>
        <dbReference type="EMBL" id="NGN63745.1"/>
    </source>
</evidence>
<evidence type="ECO:0000313" key="4">
    <source>
        <dbReference type="Proteomes" id="UP000481583"/>
    </source>
</evidence>
<organism evidence="3 4">
    <name type="scientific">Streptomyces coryli</name>
    <dbReference type="NCBI Taxonomy" id="1128680"/>
    <lineage>
        <taxon>Bacteria</taxon>
        <taxon>Bacillati</taxon>
        <taxon>Actinomycetota</taxon>
        <taxon>Actinomycetes</taxon>
        <taxon>Kitasatosporales</taxon>
        <taxon>Streptomycetaceae</taxon>
        <taxon>Streptomyces</taxon>
    </lineage>
</organism>
<evidence type="ECO:0000256" key="1">
    <source>
        <dbReference type="SAM" id="MobiDB-lite"/>
    </source>
</evidence>
<evidence type="ECO:0000256" key="2">
    <source>
        <dbReference type="SAM" id="Phobius"/>
    </source>
</evidence>
<gene>
    <name evidence="3" type="ORF">G5C51_07460</name>
</gene>
<dbReference type="PROSITE" id="PS51318">
    <property type="entry name" value="TAT"/>
    <property type="match status" value="1"/>
</dbReference>
<dbReference type="Proteomes" id="UP000481583">
    <property type="component" value="Unassembled WGS sequence"/>
</dbReference>
<sequence>MSASSVPQSPSHRRSRRPLLIPAGAAAALLTGLFFIPSATAGPDSGPARSAAAAQQKAGDGVREAARHPYSAGPRAGLDTGSYLAGGATCLVVGSGMAVYVLRRNRAGTAPDSGLRPAGQ</sequence>
<dbReference type="RefSeq" id="WP_165233713.1">
    <property type="nucleotide sequence ID" value="NZ_JAAKZV010000020.1"/>
</dbReference>
<protein>
    <submittedName>
        <fullName evidence="3">Uncharacterized protein</fullName>
    </submittedName>
</protein>
<keyword evidence="2" id="KW-0472">Membrane</keyword>
<dbReference type="InterPro" id="IPR006311">
    <property type="entry name" value="TAT_signal"/>
</dbReference>
<name>A0A6G4TUT6_9ACTN</name>
<reference evidence="3 4" key="1">
    <citation type="submission" date="2020-02" db="EMBL/GenBank/DDBJ databases">
        <title>Whole-genome analyses of novel actinobacteria.</title>
        <authorList>
            <person name="Sahin N."/>
        </authorList>
    </citation>
    <scope>NUCLEOTIDE SEQUENCE [LARGE SCALE GENOMIC DNA]</scope>
    <source>
        <strain evidence="3 4">A7024</strain>
    </source>
</reference>
<accession>A0A6G4TUT6</accession>
<keyword evidence="2" id="KW-0812">Transmembrane</keyword>
<feature type="transmembrane region" description="Helical" evidence="2">
    <location>
        <begin position="83"/>
        <end position="102"/>
    </location>
</feature>
<feature type="region of interest" description="Disordered" evidence="1">
    <location>
        <begin position="43"/>
        <end position="78"/>
    </location>
</feature>
<proteinExistence type="predicted"/>
<dbReference type="AlphaFoldDB" id="A0A6G4TUT6"/>
<keyword evidence="4" id="KW-1185">Reference proteome</keyword>
<comment type="caution">
    <text evidence="3">The sequence shown here is derived from an EMBL/GenBank/DDBJ whole genome shotgun (WGS) entry which is preliminary data.</text>
</comment>
<keyword evidence="2" id="KW-1133">Transmembrane helix</keyword>